<name>A0A3M7SAQ2_BRAPC</name>
<gene>
    <name evidence="1" type="ORF">BpHYR1_049554</name>
</gene>
<protein>
    <submittedName>
        <fullName evidence="1">Uncharacterized protein</fullName>
    </submittedName>
</protein>
<accession>A0A3M7SAQ2</accession>
<sequence length="70" mass="8306">MPIKYNKNPIAPKAKAGRKTNLKKCSFIKCGSSSLYYDYSTHRVIVYKFRPFQFYFCNTDKIIINKKFKI</sequence>
<dbReference type="AlphaFoldDB" id="A0A3M7SAQ2"/>
<evidence type="ECO:0000313" key="2">
    <source>
        <dbReference type="Proteomes" id="UP000276133"/>
    </source>
</evidence>
<comment type="caution">
    <text evidence="1">The sequence shown here is derived from an EMBL/GenBank/DDBJ whole genome shotgun (WGS) entry which is preliminary data.</text>
</comment>
<proteinExistence type="predicted"/>
<dbReference type="EMBL" id="REGN01001733">
    <property type="protein sequence ID" value="RNA32876.1"/>
    <property type="molecule type" value="Genomic_DNA"/>
</dbReference>
<keyword evidence="2" id="KW-1185">Reference proteome</keyword>
<organism evidence="1 2">
    <name type="scientific">Brachionus plicatilis</name>
    <name type="common">Marine rotifer</name>
    <name type="synonym">Brachionus muelleri</name>
    <dbReference type="NCBI Taxonomy" id="10195"/>
    <lineage>
        <taxon>Eukaryota</taxon>
        <taxon>Metazoa</taxon>
        <taxon>Spiralia</taxon>
        <taxon>Gnathifera</taxon>
        <taxon>Rotifera</taxon>
        <taxon>Eurotatoria</taxon>
        <taxon>Monogononta</taxon>
        <taxon>Pseudotrocha</taxon>
        <taxon>Ploima</taxon>
        <taxon>Brachionidae</taxon>
        <taxon>Brachionus</taxon>
    </lineage>
</organism>
<dbReference type="Proteomes" id="UP000276133">
    <property type="component" value="Unassembled WGS sequence"/>
</dbReference>
<evidence type="ECO:0000313" key="1">
    <source>
        <dbReference type="EMBL" id="RNA32876.1"/>
    </source>
</evidence>
<reference evidence="1 2" key="1">
    <citation type="journal article" date="2018" name="Sci. Rep.">
        <title>Genomic signatures of local adaptation to the degree of environmental predictability in rotifers.</title>
        <authorList>
            <person name="Franch-Gras L."/>
            <person name="Hahn C."/>
            <person name="Garcia-Roger E.M."/>
            <person name="Carmona M.J."/>
            <person name="Serra M."/>
            <person name="Gomez A."/>
        </authorList>
    </citation>
    <scope>NUCLEOTIDE SEQUENCE [LARGE SCALE GENOMIC DNA]</scope>
    <source>
        <strain evidence="1">HYR1</strain>
    </source>
</reference>